<accession>A0ABD2IQC4</accession>
<dbReference type="InterPro" id="IPR039999">
    <property type="entry name" value="LYAR"/>
</dbReference>
<feature type="domain" description="Zinc finger C2H2 LYAR-type" evidence="10">
    <location>
        <begin position="30"/>
        <end position="57"/>
    </location>
</feature>
<keyword evidence="4 8" id="KW-0863">Zinc-finger</keyword>
<dbReference type="InterPro" id="IPR036236">
    <property type="entry name" value="Znf_C2H2_sf"/>
</dbReference>
<evidence type="ECO:0000256" key="2">
    <source>
        <dbReference type="ARBA" id="ARBA00022723"/>
    </source>
</evidence>
<keyword evidence="7" id="KW-0539">Nucleus</keyword>
<comment type="caution">
    <text evidence="11">The sequence shown here is derived from an EMBL/GenBank/DDBJ whole genome shotgun (WGS) entry which is preliminary data.</text>
</comment>
<dbReference type="EMBL" id="JBICBT010001115">
    <property type="protein sequence ID" value="KAL3082239.1"/>
    <property type="molecule type" value="Genomic_DNA"/>
</dbReference>
<evidence type="ECO:0000259" key="10">
    <source>
        <dbReference type="Pfam" id="PF08790"/>
    </source>
</evidence>
<reference evidence="11 12" key="1">
    <citation type="submission" date="2024-10" db="EMBL/GenBank/DDBJ databases">
        <authorList>
            <person name="Kim D."/>
        </authorList>
    </citation>
    <scope>NUCLEOTIDE SEQUENCE [LARGE SCALE GENOMIC DNA]</scope>
    <source>
        <strain evidence="11">BH-2024</strain>
    </source>
</reference>
<dbReference type="AlphaFoldDB" id="A0ABD2IQC4"/>
<keyword evidence="3" id="KW-0677">Repeat</keyword>
<evidence type="ECO:0000313" key="11">
    <source>
        <dbReference type="EMBL" id="KAL3082239.1"/>
    </source>
</evidence>
<keyword evidence="12" id="KW-1185">Reference proteome</keyword>
<keyword evidence="5" id="KW-0862">Zinc</keyword>
<evidence type="ECO:0000256" key="1">
    <source>
        <dbReference type="ARBA" id="ARBA00004123"/>
    </source>
</evidence>
<evidence type="ECO:0000256" key="4">
    <source>
        <dbReference type="ARBA" id="ARBA00022771"/>
    </source>
</evidence>
<dbReference type="InterPro" id="IPR014898">
    <property type="entry name" value="Znf_C2H2_LYAR"/>
</dbReference>
<evidence type="ECO:0000313" key="12">
    <source>
        <dbReference type="Proteomes" id="UP001620626"/>
    </source>
</evidence>
<evidence type="ECO:0000256" key="8">
    <source>
        <dbReference type="PROSITE-ProRule" id="PRU01145"/>
    </source>
</evidence>
<dbReference type="SUPFAM" id="SSF57667">
    <property type="entry name" value="beta-beta-alpha zinc fingers"/>
    <property type="match status" value="2"/>
</dbReference>
<evidence type="ECO:0000256" key="3">
    <source>
        <dbReference type="ARBA" id="ARBA00022737"/>
    </source>
</evidence>
<feature type="compositionally biased region" description="Basic and acidic residues" evidence="9">
    <location>
        <begin position="161"/>
        <end position="170"/>
    </location>
</feature>
<dbReference type="Gene3D" id="1.10.10.2100">
    <property type="match status" value="1"/>
</dbReference>
<dbReference type="PROSITE" id="PS51804">
    <property type="entry name" value="ZF_C2HC_LYAR"/>
    <property type="match status" value="2"/>
</dbReference>
<dbReference type="Proteomes" id="UP001620626">
    <property type="component" value="Unassembled WGS sequence"/>
</dbReference>
<proteinExistence type="predicted"/>
<organism evidence="11 12">
    <name type="scientific">Heterodera trifolii</name>
    <dbReference type="NCBI Taxonomy" id="157864"/>
    <lineage>
        <taxon>Eukaryota</taxon>
        <taxon>Metazoa</taxon>
        <taxon>Ecdysozoa</taxon>
        <taxon>Nematoda</taxon>
        <taxon>Chromadorea</taxon>
        <taxon>Rhabditida</taxon>
        <taxon>Tylenchina</taxon>
        <taxon>Tylenchomorpha</taxon>
        <taxon>Tylenchoidea</taxon>
        <taxon>Heteroderidae</taxon>
        <taxon>Heteroderinae</taxon>
        <taxon>Heterodera</taxon>
    </lineage>
</organism>
<dbReference type="GO" id="GO:0000122">
    <property type="term" value="P:negative regulation of transcription by RNA polymerase II"/>
    <property type="evidence" value="ECO:0007669"/>
    <property type="project" value="UniProtKB-ARBA"/>
</dbReference>
<dbReference type="PANTHER" id="PTHR13100:SF10">
    <property type="entry name" value="CELL GROWTH-REGULATING NUCLEOLAR PROTEIN"/>
    <property type="match status" value="1"/>
</dbReference>
<feature type="compositionally biased region" description="Basic residues" evidence="9">
    <location>
        <begin position="224"/>
        <end position="236"/>
    </location>
</feature>
<keyword evidence="6" id="KW-0175">Coiled coil</keyword>
<evidence type="ECO:0000256" key="7">
    <source>
        <dbReference type="ARBA" id="ARBA00023242"/>
    </source>
</evidence>
<gene>
    <name evidence="11" type="ORF">niasHT_036723</name>
</gene>
<dbReference type="Pfam" id="PF08790">
    <property type="entry name" value="zf-LYAR"/>
    <property type="match status" value="1"/>
</dbReference>
<dbReference type="PANTHER" id="PTHR13100">
    <property type="entry name" value="CELL GROWTH-REGULATING NUCLEOLAR PROTEIN LYAR"/>
    <property type="match status" value="1"/>
</dbReference>
<evidence type="ECO:0000256" key="5">
    <source>
        <dbReference type="ARBA" id="ARBA00022833"/>
    </source>
</evidence>
<dbReference type="FunFam" id="3.30.1490.490:FF:000001">
    <property type="entry name" value="cell growth-regulating nucleolar protein-like"/>
    <property type="match status" value="1"/>
</dbReference>
<evidence type="ECO:0000256" key="9">
    <source>
        <dbReference type="SAM" id="MobiDB-lite"/>
    </source>
</evidence>
<dbReference type="GO" id="GO:0008270">
    <property type="term" value="F:zinc ion binding"/>
    <property type="evidence" value="ECO:0007669"/>
    <property type="project" value="UniProtKB-KW"/>
</dbReference>
<keyword evidence="2" id="KW-0479">Metal-binding</keyword>
<evidence type="ECO:0000256" key="6">
    <source>
        <dbReference type="ARBA" id="ARBA00023054"/>
    </source>
</evidence>
<dbReference type="FunFam" id="1.10.10.2100:FF:000002">
    <property type="entry name" value="cell growth-regulating nucleolar protein-like"/>
    <property type="match status" value="1"/>
</dbReference>
<name>A0ABD2IQC4_9BILA</name>
<dbReference type="Gene3D" id="3.30.1490.490">
    <property type="match status" value="1"/>
</dbReference>
<feature type="compositionally biased region" description="Polar residues" evidence="9">
    <location>
        <begin position="180"/>
        <end position="194"/>
    </location>
</feature>
<dbReference type="GO" id="GO:0005730">
    <property type="term" value="C:nucleolus"/>
    <property type="evidence" value="ECO:0007669"/>
    <property type="project" value="UniProtKB-ARBA"/>
</dbReference>
<protein>
    <recommendedName>
        <fullName evidence="10">Zinc finger C2H2 LYAR-type domain-containing protein</fullName>
    </recommendedName>
</protein>
<sequence>MVFFICDQCGETMKKKQVLQHIHRCRNAHYSCMDCQVVFDKNSYQGHTKCITEDQKYGGARHVPKVNKGEQKQDAWVSQVRAAIRQVDEPRLKNLLRSVQSHTNIPRKEAKFVNFLQNSLRIRDRALCVDAWNAIKLAADAAAAKAKRTTAEDDAVVTTAAEEKETAEHNGDDDDADKSATGQADNASATTENMEGQAEEENMEDEAAKRANKMHQELSQVAPMKRKKGTHIKFDE</sequence>
<feature type="region of interest" description="Disordered" evidence="9">
    <location>
        <begin position="161"/>
        <end position="236"/>
    </location>
</feature>
<comment type="subcellular location">
    <subcellularLocation>
        <location evidence="1">Nucleus</location>
    </subcellularLocation>
</comment>